<dbReference type="SUPFAM" id="SSF48371">
    <property type="entry name" value="ARM repeat"/>
    <property type="match status" value="1"/>
</dbReference>
<feature type="compositionally biased region" description="Basic and acidic residues" evidence="2">
    <location>
        <begin position="166"/>
        <end position="187"/>
    </location>
</feature>
<accession>A0A8J8PZZ5</accession>
<comment type="function">
    <text evidence="1">Catalyzes the hydroxylation of the N(6)-(4-aminobutyl)-L-lysine intermediate produced by deoxyhypusine synthase/DHPS on a critical lysine of the eukaryotic translation initiation factor 5A/eIF-5A. This is the second step of the post-translational modification of that lysine into an unusual amino acid residue named hypusine. Hypusination is unique to mature eIF-5A factor and is essential for its function.</text>
</comment>
<feature type="region of interest" description="Disordered" evidence="2">
    <location>
        <begin position="150"/>
        <end position="187"/>
    </location>
</feature>
<dbReference type="SMART" id="SM00567">
    <property type="entry name" value="EZ_HEAT"/>
    <property type="match status" value="3"/>
</dbReference>
<dbReference type="GO" id="GO:0016491">
    <property type="term" value="F:oxidoreductase activity"/>
    <property type="evidence" value="ECO:0007669"/>
    <property type="project" value="TreeGrafter"/>
</dbReference>
<proteinExistence type="predicted"/>
<organism evidence="3 4">
    <name type="scientific">Natronococcus pandeyae</name>
    <dbReference type="NCBI Taxonomy" id="2055836"/>
    <lineage>
        <taxon>Archaea</taxon>
        <taxon>Methanobacteriati</taxon>
        <taxon>Methanobacteriota</taxon>
        <taxon>Stenosarchaea group</taxon>
        <taxon>Halobacteria</taxon>
        <taxon>Halobacteriales</taxon>
        <taxon>Natrialbaceae</taxon>
        <taxon>Natronococcus</taxon>
    </lineage>
</organism>
<dbReference type="AlphaFoldDB" id="A0A8J8PZZ5"/>
<evidence type="ECO:0000256" key="1">
    <source>
        <dbReference type="ARBA" id="ARBA00045876"/>
    </source>
</evidence>
<dbReference type="Proteomes" id="UP000766904">
    <property type="component" value="Unassembled WGS sequence"/>
</dbReference>
<keyword evidence="4" id="KW-1185">Reference proteome</keyword>
<name>A0A8J8PZZ5_9EURY</name>
<dbReference type="PANTHER" id="PTHR12697:SF5">
    <property type="entry name" value="DEOXYHYPUSINE HYDROXYLASE"/>
    <property type="match status" value="1"/>
</dbReference>
<dbReference type="PANTHER" id="PTHR12697">
    <property type="entry name" value="PBS LYASE HEAT-LIKE PROTEIN"/>
    <property type="match status" value="1"/>
</dbReference>
<sequence>MISSGEDATERARTLRDVATTDPAAVPIAEVVELLVLGNPETRQLAMACLEETIDGRPGESAAAVAAFERLLSDDDPHVRRRAALSAGAAIRNDAESFETLVPALRTIGNDPTEPGRDAAIQALSALALERPGSATDAVDPLIDVCHARVVPTEPPRDGSGPSRDGGYRDDHTAAAVGPERDRRESTRVQAMAGLTRIAAERPEAVVDRAERIAELLGDDHHLVRAGTCEVLESVAETHPAAVEPFVPSLVDRLASDTEHPVPWRAADALNAAGDEYPIRVGEELRGVLDTIETFLERRDPGIRGVGVGLLAYAAQADADAVDDLVPRVHDLLEDDQAPVRANAALTLGLAGRGEAVDDLESLAADDPEPSVRDAATRAIGLLEGPATGETTK</sequence>
<evidence type="ECO:0000313" key="4">
    <source>
        <dbReference type="Proteomes" id="UP000766904"/>
    </source>
</evidence>
<dbReference type="InterPro" id="IPR004155">
    <property type="entry name" value="PBS_lyase_HEAT"/>
</dbReference>
<dbReference type="Gene3D" id="1.25.10.10">
    <property type="entry name" value="Leucine-rich Repeat Variant"/>
    <property type="match status" value="2"/>
</dbReference>
<protein>
    <recommendedName>
        <fullName evidence="5">HEAT repeat domain-containing protein</fullName>
    </recommendedName>
</protein>
<reference evidence="3" key="1">
    <citation type="submission" date="2017-11" db="EMBL/GenBank/DDBJ databases">
        <authorList>
            <person name="Kajale S.C."/>
            <person name="Sharma A."/>
        </authorList>
    </citation>
    <scope>NUCLEOTIDE SEQUENCE</scope>
    <source>
        <strain evidence="3">LS1_42</strain>
    </source>
</reference>
<dbReference type="InterPro" id="IPR016024">
    <property type="entry name" value="ARM-type_fold"/>
</dbReference>
<dbReference type="OrthoDB" id="197870at2157"/>
<dbReference type="EMBL" id="PHNJ01000007">
    <property type="protein sequence ID" value="TYL37946.1"/>
    <property type="molecule type" value="Genomic_DNA"/>
</dbReference>
<dbReference type="Pfam" id="PF13646">
    <property type="entry name" value="HEAT_2"/>
    <property type="match status" value="2"/>
</dbReference>
<dbReference type="InterPro" id="IPR021133">
    <property type="entry name" value="HEAT_type_2"/>
</dbReference>
<dbReference type="InterPro" id="IPR011989">
    <property type="entry name" value="ARM-like"/>
</dbReference>
<dbReference type="PROSITE" id="PS50077">
    <property type="entry name" value="HEAT_REPEAT"/>
    <property type="match status" value="1"/>
</dbReference>
<gene>
    <name evidence="3" type="ORF">CV102_14595</name>
</gene>
<evidence type="ECO:0008006" key="5">
    <source>
        <dbReference type="Google" id="ProtNLM"/>
    </source>
</evidence>
<evidence type="ECO:0000313" key="3">
    <source>
        <dbReference type="EMBL" id="TYL37946.1"/>
    </source>
</evidence>
<dbReference type="RefSeq" id="WP_148858722.1">
    <property type="nucleotide sequence ID" value="NZ_PHNJ01000007.1"/>
</dbReference>
<comment type="caution">
    <text evidence="3">The sequence shown here is derived from an EMBL/GenBank/DDBJ whole genome shotgun (WGS) entry which is preliminary data.</text>
</comment>
<evidence type="ECO:0000256" key="2">
    <source>
        <dbReference type="SAM" id="MobiDB-lite"/>
    </source>
</evidence>